<organism evidence="1 2">
    <name type="scientific">Trichogramma brassicae</name>
    <dbReference type="NCBI Taxonomy" id="86971"/>
    <lineage>
        <taxon>Eukaryota</taxon>
        <taxon>Metazoa</taxon>
        <taxon>Ecdysozoa</taxon>
        <taxon>Arthropoda</taxon>
        <taxon>Hexapoda</taxon>
        <taxon>Insecta</taxon>
        <taxon>Pterygota</taxon>
        <taxon>Neoptera</taxon>
        <taxon>Endopterygota</taxon>
        <taxon>Hymenoptera</taxon>
        <taxon>Apocrita</taxon>
        <taxon>Proctotrupomorpha</taxon>
        <taxon>Chalcidoidea</taxon>
        <taxon>Trichogrammatidae</taxon>
        <taxon>Trichogramma</taxon>
    </lineage>
</organism>
<gene>
    <name evidence="1" type="ORF">TBRA_LOCUS14144</name>
</gene>
<reference evidence="1 2" key="1">
    <citation type="submission" date="2020-02" db="EMBL/GenBank/DDBJ databases">
        <authorList>
            <person name="Ferguson B K."/>
        </authorList>
    </citation>
    <scope>NUCLEOTIDE SEQUENCE [LARGE SCALE GENOMIC DNA]</scope>
</reference>
<sequence>MSSVGSINIFSVYVRDLSLRRLLYANLVIYIIIKKCVSRCIQQFALLHTPSTAYIFTRARHRYGHGEYAQTRTLLLECMRILCRDESSHEKENVIYIFRKTSCATCK</sequence>
<accession>A0A6H5IZ14</accession>
<protein>
    <submittedName>
        <fullName evidence="1">Uncharacterized protein</fullName>
    </submittedName>
</protein>
<evidence type="ECO:0000313" key="1">
    <source>
        <dbReference type="EMBL" id="CAB0042527.1"/>
    </source>
</evidence>
<evidence type="ECO:0000313" key="2">
    <source>
        <dbReference type="Proteomes" id="UP000479190"/>
    </source>
</evidence>
<dbReference type="AlphaFoldDB" id="A0A6H5IZ14"/>
<keyword evidence="2" id="KW-1185">Reference proteome</keyword>
<dbReference type="EMBL" id="CADCXV010001203">
    <property type="protein sequence ID" value="CAB0042527.1"/>
    <property type="molecule type" value="Genomic_DNA"/>
</dbReference>
<proteinExistence type="predicted"/>
<dbReference type="Proteomes" id="UP000479190">
    <property type="component" value="Unassembled WGS sequence"/>
</dbReference>
<name>A0A6H5IZ14_9HYME</name>